<reference evidence="2" key="1">
    <citation type="submission" date="2021-01" db="EMBL/GenBank/DDBJ databases">
        <authorList>
            <person name="Corre E."/>
            <person name="Pelletier E."/>
            <person name="Niang G."/>
            <person name="Scheremetjew M."/>
            <person name="Finn R."/>
            <person name="Kale V."/>
            <person name="Holt S."/>
            <person name="Cochrane G."/>
            <person name="Meng A."/>
            <person name="Brown T."/>
            <person name="Cohen L."/>
        </authorList>
    </citation>
    <scope>NUCLEOTIDE SEQUENCE</scope>
    <source>
        <strain evidence="2">NY070348D</strain>
    </source>
</reference>
<dbReference type="Pfam" id="PF24138">
    <property type="entry name" value="TPR_TNPO3_IPO13_2nd"/>
    <property type="match status" value="1"/>
</dbReference>
<dbReference type="EMBL" id="HBHK01019710">
    <property type="protein sequence ID" value="CAD9695416.1"/>
    <property type="molecule type" value="Transcribed_RNA"/>
</dbReference>
<gene>
    <name evidence="2" type="ORF">QSP1433_LOCUS12491</name>
</gene>
<dbReference type="SUPFAM" id="SSF48371">
    <property type="entry name" value="ARM repeat"/>
    <property type="match status" value="1"/>
</dbReference>
<dbReference type="Pfam" id="PF03810">
    <property type="entry name" value="IBN_N"/>
    <property type="match status" value="1"/>
</dbReference>
<dbReference type="GO" id="GO:0006606">
    <property type="term" value="P:protein import into nucleus"/>
    <property type="evidence" value="ECO:0007669"/>
    <property type="project" value="TreeGrafter"/>
</dbReference>
<dbReference type="PANTHER" id="PTHR12363">
    <property type="entry name" value="TRANSPORTIN 3 AND IMPORTIN 13"/>
    <property type="match status" value="1"/>
</dbReference>
<dbReference type="AlphaFoldDB" id="A0A7S2WML8"/>
<dbReference type="PANTHER" id="PTHR12363:SF54">
    <property type="entry name" value="NUCLEAR TRANSPORT RECEPTOR"/>
    <property type="match status" value="1"/>
</dbReference>
<sequence>MMSGVKEVEDVILAVYGCAGDENRRREALAWLHTFQETAQAWNISIQLLLSTSKVVQFFASNLLYKKVQKGWRDQTDDVKREVQNQIVEAVRNYVEDDNNGFSEKTVQRLCLILARITVYTPLELDGFVAQAVSFLQRGLDPTVRDSIRNRALFICTELLIVLPEEIKEDAPSNHSLVAGLDPEGIDAQIVKMVPNVVQVITQLLNQPSPTYHARGLDCLSRWAPVAIDMCNLVRYQLLNPILLCLYSCTDADVIEAASNAMIAVVEKKSYENINSQPESEETIAAFDRTVEGLLACRTRLANQNPEDNDNQDSVRIALCICKLVVAVGESQIERIVTGATSQLLSLVDMMMAFTGHHSRNVAIRTLNFWLLIQDAPLLERPEQLRQPCFRVLLETLLRQCQLDHDAHTGCESDIEYDIQSFRSSGDGSKEPFQVISYVLGTEFLQSILNLLRTTSDWQVFESSLFALSAASSSIVEQVLTPGPQAAHFREVIGSILTELPKMQLLVTNGATLKSGVTVFGDYSKVLCRLNRTIIETSLQFALVALTFSEEVGFEAGKAFGKICTACRMEMAMYPQGVQGLAEEFEKANEKYPSSANGNAQNGKLIPLMARIEVAQGIARVASCMQQKPCTETLVALLTPSLNRLRSSVDTTDAETIINELQVLRAVVRLMHVCPGIDKEGAQHPVAEILYETLPILSSITGIPALKNDPQLIDALYGLISQSFLSAHVVLSAHLEGLLQGAIQQFKSTWSPCCIQCIGKAVEIFATKPGMEPGFVSLFSMLMEAMVQAVREKHVISNPQIITEFYDTAFLFMLFCPTAVYSGTSETGDSMVDVILQLSAECASGEESSSIRVLLTFISSFIGKPNRNANDKFTQYKRFLDEGISKRGEYLVHKLLIALVTTVPPEQKTKLCHILAKLAWSYTNLVQVAVYNTLVNAPQPFSALTDQSKEAFVAIIPQIANKETQAKSTFIEFCNACRKQIQPSEFQNKLVDITRIAQQGNSSFIDLS</sequence>
<dbReference type="Gene3D" id="1.25.10.10">
    <property type="entry name" value="Leucine-rich Repeat Variant"/>
    <property type="match status" value="1"/>
</dbReference>
<protein>
    <recommendedName>
        <fullName evidence="1">Importin N-terminal domain-containing protein</fullName>
    </recommendedName>
</protein>
<proteinExistence type="predicted"/>
<dbReference type="InterPro" id="IPR016024">
    <property type="entry name" value="ARM-type_fold"/>
</dbReference>
<organism evidence="2">
    <name type="scientific">Mucochytrium quahogii</name>
    <dbReference type="NCBI Taxonomy" id="96639"/>
    <lineage>
        <taxon>Eukaryota</taxon>
        <taxon>Sar</taxon>
        <taxon>Stramenopiles</taxon>
        <taxon>Bigyra</taxon>
        <taxon>Labyrinthulomycetes</taxon>
        <taxon>Thraustochytrida</taxon>
        <taxon>Thraustochytriidae</taxon>
        <taxon>Mucochytrium</taxon>
    </lineage>
</organism>
<dbReference type="InterPro" id="IPR001494">
    <property type="entry name" value="Importin-beta_N"/>
</dbReference>
<evidence type="ECO:0000259" key="1">
    <source>
        <dbReference type="Pfam" id="PF03810"/>
    </source>
</evidence>
<dbReference type="GO" id="GO:0031267">
    <property type="term" value="F:small GTPase binding"/>
    <property type="evidence" value="ECO:0007669"/>
    <property type="project" value="InterPro"/>
</dbReference>
<dbReference type="GO" id="GO:0005737">
    <property type="term" value="C:cytoplasm"/>
    <property type="evidence" value="ECO:0007669"/>
    <property type="project" value="TreeGrafter"/>
</dbReference>
<dbReference type="InterPro" id="IPR051345">
    <property type="entry name" value="Importin_beta-like_NTR"/>
</dbReference>
<evidence type="ECO:0000313" key="2">
    <source>
        <dbReference type="EMBL" id="CAD9695416.1"/>
    </source>
</evidence>
<feature type="domain" description="Importin N-terminal" evidence="1">
    <location>
        <begin position="31"/>
        <end position="94"/>
    </location>
</feature>
<accession>A0A7S2WML8</accession>
<dbReference type="InterPro" id="IPR057941">
    <property type="entry name" value="TPR_TNPO3_IPO13_2nd"/>
</dbReference>
<dbReference type="InterPro" id="IPR011989">
    <property type="entry name" value="ARM-like"/>
</dbReference>
<name>A0A7S2WML8_9STRA</name>